<feature type="transmembrane region" description="Helical" evidence="1">
    <location>
        <begin position="36"/>
        <end position="55"/>
    </location>
</feature>
<accession>A0AAX1NCJ2</accession>
<feature type="transmembrane region" description="Helical" evidence="1">
    <location>
        <begin position="62"/>
        <end position="82"/>
    </location>
</feature>
<keyword evidence="1" id="KW-0812">Transmembrane</keyword>
<keyword evidence="3" id="KW-1185">Reference proteome</keyword>
<dbReference type="Proteomes" id="UP000678679">
    <property type="component" value="Chromosome 2"/>
</dbReference>
<name>A0AAX1NCJ2_9BACT</name>
<evidence type="ECO:0000313" key="2">
    <source>
        <dbReference type="EMBL" id="QWG05251.1"/>
    </source>
</evidence>
<feature type="transmembrane region" description="Helical" evidence="1">
    <location>
        <begin position="88"/>
        <end position="110"/>
    </location>
</feature>
<evidence type="ECO:0000256" key="1">
    <source>
        <dbReference type="SAM" id="Phobius"/>
    </source>
</evidence>
<reference evidence="2 3" key="1">
    <citation type="submission" date="2021-05" db="EMBL/GenBank/DDBJ databases">
        <title>Comparative genomic studies on the polysaccharide-degrading batcterial strains of the Flammeovirga genus.</title>
        <authorList>
            <person name="Zewei F."/>
            <person name="Zheng Z."/>
            <person name="Yu L."/>
            <person name="Ruyue G."/>
            <person name="Yanhong M."/>
            <person name="Yuanyuan C."/>
            <person name="Jingyan G."/>
            <person name="Wenjun H."/>
        </authorList>
    </citation>
    <scope>NUCLEOTIDE SEQUENCE [LARGE SCALE GENOMIC DNA]</scope>
    <source>
        <strain evidence="2 3">NBRC:100898</strain>
    </source>
</reference>
<gene>
    <name evidence="2" type="ORF">KMW28_22790</name>
</gene>
<keyword evidence="1" id="KW-0472">Membrane</keyword>
<feature type="transmembrane region" description="Helical" evidence="1">
    <location>
        <begin position="117"/>
        <end position="136"/>
    </location>
</feature>
<keyword evidence="1" id="KW-1133">Transmembrane helix</keyword>
<sequence>MTPTSNKPKKRLLIITIILTIGSLSYRAIYYENLQTTSLLFVGIPTLLTLMVINYASTPKTVYGMAFRVITLFLLMSSILLGEGTLCVIMAAPIFYGVTFLTVLIINLIKKRRQNKLYSFAILPLIILLAQPYQYVKTPKIHQIQTSKLIQHHVSISDLNASPDFMKDYPSVFKIGFPKPVSIEGYGIEVGDERKIQFLSSTKGIGTLHLMIDSVSNSKISFDVVSDDTHISHWLSWKNIEVEINAKEEFTEVIWTSNYTCDLGPKWYFSPIEDFVVNIMNEHLIHSYFDGNRNN</sequence>
<proteinExistence type="predicted"/>
<evidence type="ECO:0000313" key="3">
    <source>
        <dbReference type="Proteomes" id="UP000678679"/>
    </source>
</evidence>
<protein>
    <recommendedName>
        <fullName evidence="4">Polyketide cyclase/dehydrase</fullName>
    </recommendedName>
</protein>
<dbReference type="AlphaFoldDB" id="A0AAX1NCJ2"/>
<dbReference type="KEGG" id="fya:KMW28_22790"/>
<dbReference type="RefSeq" id="WP_169662082.1">
    <property type="nucleotide sequence ID" value="NZ_CP076133.1"/>
</dbReference>
<feature type="transmembrane region" description="Helical" evidence="1">
    <location>
        <begin position="12"/>
        <end position="30"/>
    </location>
</feature>
<evidence type="ECO:0008006" key="4">
    <source>
        <dbReference type="Google" id="ProtNLM"/>
    </source>
</evidence>
<organism evidence="2 3">
    <name type="scientific">Flammeovirga yaeyamensis</name>
    <dbReference type="NCBI Taxonomy" id="367791"/>
    <lineage>
        <taxon>Bacteria</taxon>
        <taxon>Pseudomonadati</taxon>
        <taxon>Bacteroidota</taxon>
        <taxon>Cytophagia</taxon>
        <taxon>Cytophagales</taxon>
        <taxon>Flammeovirgaceae</taxon>
        <taxon>Flammeovirga</taxon>
    </lineage>
</organism>
<dbReference type="EMBL" id="CP076133">
    <property type="protein sequence ID" value="QWG05251.1"/>
    <property type="molecule type" value="Genomic_DNA"/>
</dbReference>